<evidence type="ECO:0000256" key="5">
    <source>
        <dbReference type="ARBA" id="ARBA00023237"/>
    </source>
</evidence>
<evidence type="ECO:0000313" key="8">
    <source>
        <dbReference type="Proteomes" id="UP000092713"/>
    </source>
</evidence>
<feature type="signal peptide" evidence="6">
    <location>
        <begin position="1"/>
        <end position="21"/>
    </location>
</feature>
<evidence type="ECO:0000256" key="1">
    <source>
        <dbReference type="ARBA" id="ARBA00004442"/>
    </source>
</evidence>
<evidence type="ECO:0000313" key="7">
    <source>
        <dbReference type="EMBL" id="OBV37650.1"/>
    </source>
</evidence>
<evidence type="ECO:0000256" key="6">
    <source>
        <dbReference type="SAM" id="SignalP"/>
    </source>
</evidence>
<dbReference type="STRING" id="1747903.ASR47_1003313"/>
<dbReference type="Proteomes" id="UP000092713">
    <property type="component" value="Unassembled WGS sequence"/>
</dbReference>
<dbReference type="EMBL" id="LOCQ01000060">
    <property type="protein sequence ID" value="OBV37650.1"/>
    <property type="molecule type" value="Genomic_DNA"/>
</dbReference>
<keyword evidence="3 6" id="KW-0732">Signal</keyword>
<evidence type="ECO:0000256" key="3">
    <source>
        <dbReference type="ARBA" id="ARBA00022729"/>
    </source>
</evidence>
<dbReference type="RefSeq" id="WP_065309865.1">
    <property type="nucleotide sequence ID" value="NZ_LOCQ01000060.1"/>
</dbReference>
<dbReference type="GO" id="GO:0009279">
    <property type="term" value="C:cell outer membrane"/>
    <property type="evidence" value="ECO:0007669"/>
    <property type="project" value="UniProtKB-SubCell"/>
</dbReference>
<dbReference type="PATRIC" id="fig|1747903.4.peg.1177"/>
<organism evidence="7 8">
    <name type="scientific">Janthinobacterium psychrotolerans</name>
    <dbReference type="NCBI Taxonomy" id="1747903"/>
    <lineage>
        <taxon>Bacteria</taxon>
        <taxon>Pseudomonadati</taxon>
        <taxon>Pseudomonadota</taxon>
        <taxon>Betaproteobacteria</taxon>
        <taxon>Burkholderiales</taxon>
        <taxon>Oxalobacteraceae</taxon>
        <taxon>Janthinobacterium</taxon>
    </lineage>
</organism>
<dbReference type="Pfam" id="PF06629">
    <property type="entry name" value="MipA"/>
    <property type="match status" value="1"/>
</dbReference>
<comment type="subcellular location">
    <subcellularLocation>
        <location evidence="1">Cell outer membrane</location>
    </subcellularLocation>
</comment>
<dbReference type="PANTHER" id="PTHR38776">
    <property type="entry name" value="MLTA-INTERACTING PROTEIN-RELATED"/>
    <property type="match status" value="1"/>
</dbReference>
<feature type="chain" id="PRO_5008355450" evidence="6">
    <location>
        <begin position="22"/>
        <end position="272"/>
    </location>
</feature>
<keyword evidence="5" id="KW-0998">Cell outer membrane</keyword>
<reference evidence="7 8" key="1">
    <citation type="submission" date="2016-04" db="EMBL/GenBank/DDBJ databases">
        <title>Draft genome sequence of Janthinobacterium psychrotolerans sp. nov., isolated from freshwater sediments in Denmark.</title>
        <authorList>
            <person name="Gong X."/>
            <person name="Skrivergaard S."/>
            <person name="Korsgaard B.S."/>
            <person name="Schreiber L."/>
            <person name="Marshall I.P."/>
            <person name="Finster K."/>
            <person name="Schramm A."/>
        </authorList>
    </citation>
    <scope>NUCLEOTIDE SEQUENCE [LARGE SCALE GENOMIC DNA]</scope>
    <source>
        <strain evidence="7 8">S3-2</strain>
    </source>
</reference>
<dbReference type="InterPro" id="IPR010583">
    <property type="entry name" value="MipA"/>
</dbReference>
<comment type="caution">
    <text evidence="7">The sequence shown here is derived from an EMBL/GenBank/DDBJ whole genome shotgun (WGS) entry which is preliminary data.</text>
</comment>
<name>A0A1A7BYT3_9BURK</name>
<dbReference type="AlphaFoldDB" id="A0A1A7BYT3"/>
<protein>
    <submittedName>
        <fullName evidence="7">Outer membrane scaffolding protein for murein synthesis, MipA/OmpV family</fullName>
    </submittedName>
</protein>
<dbReference type="PANTHER" id="PTHR38776:SF1">
    <property type="entry name" value="MLTA-INTERACTING PROTEIN-RELATED"/>
    <property type="match status" value="1"/>
</dbReference>
<comment type="similarity">
    <text evidence="2">Belongs to the MipA/OmpV family.</text>
</comment>
<evidence type="ECO:0000256" key="2">
    <source>
        <dbReference type="ARBA" id="ARBA00005722"/>
    </source>
</evidence>
<keyword evidence="4" id="KW-0472">Membrane</keyword>
<proteinExistence type="inferred from homology"/>
<gene>
    <name evidence="7" type="ORF">ASR47_1003313</name>
</gene>
<accession>A0A1A7BYT3</accession>
<evidence type="ECO:0000256" key="4">
    <source>
        <dbReference type="ARBA" id="ARBA00023136"/>
    </source>
</evidence>
<keyword evidence="8" id="KW-1185">Reference proteome</keyword>
<sequence>MQSSTLLAMAGLLCLPLSALAADDSAGNTSGNVLTVGAGVAAGSPYAGDDRTKAMPIVVLDYNMANGFFASTMRGLGYGGQAGPLSYSAALGYRGERADHQRSGLRGLAGSDYLKGMGKVESNASALLNLGYSPVPGVQLSVASDIPLNHRENGATVQLGASGQVYSRNDSRGVPQDSVSLGVQTSWGEKKYLQTMYGVTQAQAARTAFRQYTPKGGFYEAQASVSWEHRIDAHWGVNTVLGVERRLGDAAKSPIVQRRNAPIGAIYATYRY</sequence>